<dbReference type="Pfam" id="PF16471">
    <property type="entry name" value="JIP_LZII"/>
    <property type="match status" value="1"/>
</dbReference>
<protein>
    <submittedName>
        <fullName evidence="11">JNK-interacting protein 3</fullName>
    </submittedName>
</protein>
<feature type="region of interest" description="Disordered" evidence="6">
    <location>
        <begin position="250"/>
        <end position="312"/>
    </location>
</feature>
<keyword evidence="4 5" id="KW-0175">Coiled coil</keyword>
<dbReference type="GO" id="GO:0005737">
    <property type="term" value="C:cytoplasm"/>
    <property type="evidence" value="ECO:0007669"/>
    <property type="project" value="UniProtKB-SubCell"/>
</dbReference>
<evidence type="ECO:0000256" key="6">
    <source>
        <dbReference type="SAM" id="MobiDB-lite"/>
    </source>
</evidence>
<feature type="domain" description="RH2" evidence="8">
    <location>
        <begin position="405"/>
        <end position="488"/>
    </location>
</feature>
<evidence type="ECO:0000256" key="5">
    <source>
        <dbReference type="SAM" id="Coils"/>
    </source>
</evidence>
<dbReference type="AlphaFoldDB" id="A0A183G4R4"/>
<comment type="similarity">
    <text evidence="2">Belongs to the JIP scaffold family.</text>
</comment>
<evidence type="ECO:0000256" key="1">
    <source>
        <dbReference type="ARBA" id="ARBA00004496"/>
    </source>
</evidence>
<dbReference type="WBParaSite" id="HPBE_0001653301-mRNA-1">
    <property type="protein sequence ID" value="HPBE_0001653301-mRNA-1"/>
    <property type="gene ID" value="HPBE_0001653301"/>
</dbReference>
<keyword evidence="3" id="KW-0963">Cytoplasm</keyword>
<sequence length="854" mass="97163">MFVAVGCDIKPVVYGGTVSPTGDEHRNMSEKVQNMASAIYREFELMIQRYGEDGVKTLMPLVVNVLEALDLAFLEREEQAVDQEMLKEDNEQLVTQYEREKQLRKQAEQKYMEIEDNLIGQNKELEAKIESLESIMRMLELKAKNASDHASRLEEREADQRAEFDRLHERYNALLRTHVDHMERTKYLMGNDKFELMQNMPLPQAQLRTRMGMAASVDASSIRGVSDLISAHMSQSTTMEVNLANHISNEADWQDEFSSDVEPSPREMTSEEEKAAPSAAAEKPSRSNRNSEREEEEGDEQQDGEDSLGADLTGMGREVENLIKENMELLDMKNALNIVKNDLIARVDELSSENAILRDEVHSFEMVRVKMSDNISKLEEELKSVKQKLAEKEAEEEEEVPLAQRKRFTRMEMQRVLIDRNMYKEKLMELEESLKWTEMQRARKLQAQAPPPKKGGIWDFFSGLFGDTSPPTQPRRGGLRADGRGNKQMTRSVEYLDPEMISERRAAERREQYKLVREHVKRDDSGRIEAYGWSLPAVLDKSNSSAMVPVPVCCRPLMENQPSIKVWCATAVTLRGGLDKEGKFITGNPIYFSPNAAKVPKGADGEDKLENEITRARALDARESELSEWETSSVVWVGSSNQGKSHVAILDANNPNNVIETFRACESHLLCIRGVPGENLIDTCQMVCQRTFAELGACEWVELRKMEDSEDKVPTYCSNDQRPSPKRTRDCESPLPLADVEPEKPSGSRVGRAALPPHVRDAMSKYEENPSEIPTGWPTVWMGSQNQYIYIHSAVTSWRRCLRRIKMADAVLSIVHYKGRVYAAIANGTLAVFHRAKGKSRFLCGMTYRVRKKH</sequence>
<dbReference type="GO" id="GO:0030159">
    <property type="term" value="F:signaling receptor complex adaptor activity"/>
    <property type="evidence" value="ECO:0007669"/>
    <property type="project" value="TreeGrafter"/>
</dbReference>
<dbReference type="PANTHER" id="PTHR13886:SF4">
    <property type="entry name" value="JNK-INTERACTING PROTEIN 3"/>
    <property type="match status" value="1"/>
</dbReference>
<evidence type="ECO:0000313" key="11">
    <source>
        <dbReference type="WBParaSite" id="HPBE_0001653301-mRNA-1"/>
    </source>
</evidence>
<dbReference type="InterPro" id="IPR039911">
    <property type="entry name" value="JIP3/JIP4"/>
</dbReference>
<keyword evidence="10" id="KW-1185">Reference proteome</keyword>
<evidence type="ECO:0000256" key="2">
    <source>
        <dbReference type="ARBA" id="ARBA00009866"/>
    </source>
</evidence>
<dbReference type="FunFam" id="1.20.5.1000:FF:000001">
    <property type="entry name" value="C-Jun-amino-terminal kinase-interacting protein 3 isoform X2"/>
    <property type="match status" value="1"/>
</dbReference>
<dbReference type="Gene3D" id="1.20.58.1770">
    <property type="match status" value="1"/>
</dbReference>
<proteinExistence type="inferred from homology"/>
<evidence type="ECO:0000256" key="4">
    <source>
        <dbReference type="ARBA" id="ARBA00023054"/>
    </source>
</evidence>
<name>A0A183G4R4_HELPZ</name>
<dbReference type="InterPro" id="IPR034744">
    <property type="entry name" value="RH2"/>
</dbReference>
<dbReference type="GO" id="GO:0008432">
    <property type="term" value="F:JUN kinase binding"/>
    <property type="evidence" value="ECO:0007669"/>
    <property type="project" value="TreeGrafter"/>
</dbReference>
<dbReference type="InterPro" id="IPR032486">
    <property type="entry name" value="JIP_LZII"/>
</dbReference>
<feature type="domain" description="RH1" evidence="7">
    <location>
        <begin position="15"/>
        <end position="103"/>
    </location>
</feature>
<dbReference type="Gene3D" id="1.20.5.1000">
    <property type="entry name" value="arf6 gtpase in complex with a specific effector, jip4"/>
    <property type="match status" value="1"/>
</dbReference>
<dbReference type="EMBL" id="UZAH01029472">
    <property type="protein sequence ID" value="VDP06253.1"/>
    <property type="molecule type" value="Genomic_DNA"/>
</dbReference>
<dbReference type="GO" id="GO:0016192">
    <property type="term" value="P:vesicle-mediated transport"/>
    <property type="evidence" value="ECO:0007669"/>
    <property type="project" value="TreeGrafter"/>
</dbReference>
<dbReference type="PROSITE" id="PS51777">
    <property type="entry name" value="RH2"/>
    <property type="match status" value="1"/>
</dbReference>
<feature type="coiled-coil region" evidence="5">
    <location>
        <begin position="71"/>
        <end position="170"/>
    </location>
</feature>
<dbReference type="Pfam" id="PF09744">
    <property type="entry name" value="RH1"/>
    <property type="match status" value="1"/>
</dbReference>
<evidence type="ECO:0000313" key="9">
    <source>
        <dbReference type="EMBL" id="VDP06253.1"/>
    </source>
</evidence>
<feature type="coiled-coil region" evidence="5">
    <location>
        <begin position="340"/>
        <end position="440"/>
    </location>
</feature>
<dbReference type="InterPro" id="IPR034743">
    <property type="entry name" value="RH1"/>
</dbReference>
<dbReference type="PROSITE" id="PS51776">
    <property type="entry name" value="RH1"/>
    <property type="match status" value="1"/>
</dbReference>
<dbReference type="GO" id="GO:0019894">
    <property type="term" value="F:kinesin binding"/>
    <property type="evidence" value="ECO:0007669"/>
    <property type="project" value="TreeGrafter"/>
</dbReference>
<dbReference type="OrthoDB" id="10256043at2759"/>
<evidence type="ECO:0000256" key="3">
    <source>
        <dbReference type="ARBA" id="ARBA00022490"/>
    </source>
</evidence>
<accession>A0A3P8EBV0</accession>
<feature type="compositionally biased region" description="Acidic residues" evidence="6">
    <location>
        <begin position="293"/>
        <end position="308"/>
    </location>
</feature>
<evidence type="ECO:0000259" key="8">
    <source>
        <dbReference type="PROSITE" id="PS51777"/>
    </source>
</evidence>
<evidence type="ECO:0000313" key="10">
    <source>
        <dbReference type="Proteomes" id="UP000050761"/>
    </source>
</evidence>
<dbReference type="Proteomes" id="UP000050761">
    <property type="component" value="Unassembled WGS sequence"/>
</dbReference>
<evidence type="ECO:0000259" key="7">
    <source>
        <dbReference type="PROSITE" id="PS51776"/>
    </source>
</evidence>
<comment type="subcellular location">
    <subcellularLocation>
        <location evidence="1">Cytoplasm</location>
    </subcellularLocation>
</comment>
<organism evidence="10 11">
    <name type="scientific">Heligmosomoides polygyrus</name>
    <name type="common">Parasitic roundworm</name>
    <dbReference type="NCBI Taxonomy" id="6339"/>
    <lineage>
        <taxon>Eukaryota</taxon>
        <taxon>Metazoa</taxon>
        <taxon>Ecdysozoa</taxon>
        <taxon>Nematoda</taxon>
        <taxon>Chromadorea</taxon>
        <taxon>Rhabditida</taxon>
        <taxon>Rhabditina</taxon>
        <taxon>Rhabditomorpha</taxon>
        <taxon>Strongyloidea</taxon>
        <taxon>Heligmosomidae</taxon>
        <taxon>Heligmosomoides</taxon>
    </lineage>
</organism>
<feature type="region of interest" description="Disordered" evidence="6">
    <location>
        <begin position="711"/>
        <end position="754"/>
    </location>
</feature>
<accession>A0A183G4R4</accession>
<gene>
    <name evidence="9" type="ORF">HPBE_LOCUS16532</name>
</gene>
<reference evidence="11" key="2">
    <citation type="submission" date="2019-09" db="UniProtKB">
        <authorList>
            <consortium name="WormBaseParasite"/>
        </authorList>
    </citation>
    <scope>IDENTIFICATION</scope>
</reference>
<dbReference type="PANTHER" id="PTHR13886">
    <property type="entry name" value="JNK/SAPK-ASSOCIATED PROTEIN"/>
    <property type="match status" value="1"/>
</dbReference>
<feature type="compositionally biased region" description="Basic and acidic residues" evidence="6">
    <location>
        <begin position="263"/>
        <end position="275"/>
    </location>
</feature>
<reference evidence="9 10" key="1">
    <citation type="submission" date="2018-11" db="EMBL/GenBank/DDBJ databases">
        <authorList>
            <consortium name="Pathogen Informatics"/>
        </authorList>
    </citation>
    <scope>NUCLEOTIDE SEQUENCE [LARGE SCALE GENOMIC DNA]</scope>
</reference>
<feature type="compositionally biased region" description="Basic and acidic residues" evidence="6">
    <location>
        <begin position="283"/>
        <end position="292"/>
    </location>
</feature>
<dbReference type="GO" id="GO:0005078">
    <property type="term" value="F:MAP-kinase scaffold activity"/>
    <property type="evidence" value="ECO:0007669"/>
    <property type="project" value="InterPro"/>
</dbReference>